<evidence type="ECO:0008006" key="4">
    <source>
        <dbReference type="Google" id="ProtNLM"/>
    </source>
</evidence>
<accession>A0A640W1X8</accession>
<dbReference type="SUPFAM" id="SSF52540">
    <property type="entry name" value="P-loop containing nucleoside triphosphate hydrolases"/>
    <property type="match status" value="1"/>
</dbReference>
<protein>
    <recommendedName>
        <fullName evidence="4">Sulfotransferase family protein</fullName>
    </recommendedName>
</protein>
<evidence type="ECO:0000313" key="3">
    <source>
        <dbReference type="Proteomes" id="UP000436522"/>
    </source>
</evidence>
<evidence type="ECO:0000313" key="2">
    <source>
        <dbReference type="EMBL" id="GFE52496.1"/>
    </source>
</evidence>
<sequence length="249" mass="28849">MPLIKIGETSVYFVHCPKAGGSSVEDYLDKQSYEVTLLDRAWLRAWKKSEGRHRPLSSPQHMIWSEAEALLEKDPDQIFAVIRHPVARLVSEFRYQKSYRNFKWLERRLGWMSFATWLRVVGIASKLMPHLYDNHIRPQTDLMPKSGVDLFRLEDGLDPVAAYLAQIDGSPPGEMPQSLPSTDRRDAVPSRQDLRFIHWLHRNDFERFGYDPAEGAGKPPPTDHWAWARLLFALVAAPLVVFQYRRGRL</sequence>
<dbReference type="AlphaFoldDB" id="A0A640W1X8"/>
<feature type="transmembrane region" description="Helical" evidence="1">
    <location>
        <begin position="226"/>
        <end position="244"/>
    </location>
</feature>
<keyword evidence="3" id="KW-1185">Reference proteome</keyword>
<proteinExistence type="predicted"/>
<comment type="caution">
    <text evidence="2">The sequence shown here is derived from an EMBL/GenBank/DDBJ whole genome shotgun (WGS) entry which is preliminary data.</text>
</comment>
<keyword evidence="1" id="KW-0472">Membrane</keyword>
<dbReference type="GO" id="GO:0016020">
    <property type="term" value="C:membrane"/>
    <property type="evidence" value="ECO:0007669"/>
    <property type="project" value="InterPro"/>
</dbReference>
<name>A0A640W1X8_9RHOB</name>
<dbReference type="Proteomes" id="UP000436522">
    <property type="component" value="Unassembled WGS sequence"/>
</dbReference>
<dbReference type="EMBL" id="BLIV01000013">
    <property type="protein sequence ID" value="GFE52496.1"/>
    <property type="molecule type" value="Genomic_DNA"/>
</dbReference>
<dbReference type="Pfam" id="PF03567">
    <property type="entry name" value="Sulfotransfer_2"/>
    <property type="match status" value="1"/>
</dbReference>
<dbReference type="OrthoDB" id="7444642at2"/>
<gene>
    <name evidence="2" type="ORF">So717_42490</name>
</gene>
<dbReference type="Gene3D" id="3.40.50.300">
    <property type="entry name" value="P-loop containing nucleotide triphosphate hydrolases"/>
    <property type="match status" value="1"/>
</dbReference>
<evidence type="ECO:0000256" key="1">
    <source>
        <dbReference type="SAM" id="Phobius"/>
    </source>
</evidence>
<keyword evidence="1" id="KW-1133">Transmembrane helix</keyword>
<dbReference type="GO" id="GO:0008146">
    <property type="term" value="F:sulfotransferase activity"/>
    <property type="evidence" value="ECO:0007669"/>
    <property type="project" value="InterPro"/>
</dbReference>
<dbReference type="RefSeq" id="WP_159981223.1">
    <property type="nucleotide sequence ID" value="NZ_BLIV01000013.1"/>
</dbReference>
<dbReference type="InterPro" id="IPR005331">
    <property type="entry name" value="Sulfotransferase"/>
</dbReference>
<organism evidence="2 3">
    <name type="scientific">Roseobacter cerasinus</name>
    <dbReference type="NCBI Taxonomy" id="2602289"/>
    <lineage>
        <taxon>Bacteria</taxon>
        <taxon>Pseudomonadati</taxon>
        <taxon>Pseudomonadota</taxon>
        <taxon>Alphaproteobacteria</taxon>
        <taxon>Rhodobacterales</taxon>
        <taxon>Roseobacteraceae</taxon>
        <taxon>Roseobacter</taxon>
    </lineage>
</organism>
<dbReference type="InterPro" id="IPR027417">
    <property type="entry name" value="P-loop_NTPase"/>
</dbReference>
<reference evidence="2 3" key="1">
    <citation type="submission" date="2019-12" db="EMBL/GenBank/DDBJ databases">
        <title>Roseobacter cerasinus sp. nov., isolated from seawater around aquaculture.</title>
        <authorList>
            <person name="Muramatsu S."/>
            <person name="Takabe Y."/>
            <person name="Mori K."/>
            <person name="Takaichi S."/>
            <person name="Hanada S."/>
        </authorList>
    </citation>
    <scope>NUCLEOTIDE SEQUENCE [LARGE SCALE GENOMIC DNA]</scope>
    <source>
        <strain evidence="2 3">AI77</strain>
    </source>
</reference>
<keyword evidence="1" id="KW-0812">Transmembrane</keyword>